<reference evidence="3" key="1">
    <citation type="submission" date="2016-10" db="EMBL/GenBank/DDBJ databases">
        <authorList>
            <person name="Benchimol M."/>
            <person name="Almeida L.G."/>
            <person name="Vasconcelos A.T."/>
            <person name="Perreira-Neves A."/>
            <person name="Rosa I.A."/>
            <person name="Tasca T."/>
            <person name="Bogo M.R."/>
            <person name="de Souza W."/>
        </authorList>
    </citation>
    <scope>NUCLEOTIDE SEQUENCE [LARGE SCALE GENOMIC DNA]</scope>
    <source>
        <strain evidence="3">K</strain>
    </source>
</reference>
<keyword evidence="2" id="KW-1133">Transmembrane helix</keyword>
<name>A0A1J4KIP4_9EUKA</name>
<dbReference type="RefSeq" id="XP_068364377.1">
    <property type="nucleotide sequence ID" value="XM_068489966.1"/>
</dbReference>
<feature type="compositionally biased region" description="Basic and acidic residues" evidence="1">
    <location>
        <begin position="107"/>
        <end position="118"/>
    </location>
</feature>
<evidence type="ECO:0000256" key="1">
    <source>
        <dbReference type="SAM" id="MobiDB-lite"/>
    </source>
</evidence>
<dbReference type="GeneID" id="94824670"/>
<evidence type="ECO:0008006" key="5">
    <source>
        <dbReference type="Google" id="ProtNLM"/>
    </source>
</evidence>
<dbReference type="VEuPathDB" id="TrichDB:TRFO_01202"/>
<evidence type="ECO:0000256" key="2">
    <source>
        <dbReference type="SAM" id="Phobius"/>
    </source>
</evidence>
<keyword evidence="2" id="KW-0812">Transmembrane</keyword>
<accession>A0A1J4KIP4</accession>
<organism evidence="3 4">
    <name type="scientific">Tritrichomonas foetus</name>
    <dbReference type="NCBI Taxonomy" id="1144522"/>
    <lineage>
        <taxon>Eukaryota</taxon>
        <taxon>Metamonada</taxon>
        <taxon>Parabasalia</taxon>
        <taxon>Tritrichomonadida</taxon>
        <taxon>Tritrichomonadidae</taxon>
        <taxon>Tritrichomonas</taxon>
    </lineage>
</organism>
<evidence type="ECO:0000313" key="3">
    <source>
        <dbReference type="EMBL" id="OHT11241.1"/>
    </source>
</evidence>
<protein>
    <recommendedName>
        <fullName evidence="5">Tetratricopeptide repeat protein</fullName>
    </recommendedName>
</protein>
<dbReference type="Proteomes" id="UP000179807">
    <property type="component" value="Unassembled WGS sequence"/>
</dbReference>
<proteinExistence type="predicted"/>
<feature type="region of interest" description="Disordered" evidence="1">
    <location>
        <begin position="98"/>
        <end position="125"/>
    </location>
</feature>
<dbReference type="EMBL" id="MLAK01000593">
    <property type="protein sequence ID" value="OHT11241.1"/>
    <property type="molecule type" value="Genomic_DNA"/>
</dbReference>
<keyword evidence="4" id="KW-1185">Reference proteome</keyword>
<dbReference type="AlphaFoldDB" id="A0A1J4KIP4"/>
<sequence length="270" mass="30967">MHPLTKAENNLKMVQGLEAKHSYTEAISLCNHVLEDLKPIALHQSDDTSAIQLMAVALGEMSEIYERKGEIQRALEYKRTQHSFLDYVKIFEARVIEGDDSSDDSSDDKSTSKSDEKKNARKTKKYAKNENTKIGLLEKLEDLQVMTISLSENPEDAMRQIMESLQRSKEKKVNQAIDQIINAKPQKKQNLNSEISTTERCIEFIFNHPFVIISVILLFITLVVFFISRTFRVKYEMSEASKQRLSKISEYLSKLNEVPNNGANNHHTEL</sequence>
<comment type="caution">
    <text evidence="3">The sequence shown here is derived from an EMBL/GenBank/DDBJ whole genome shotgun (WGS) entry which is preliminary data.</text>
</comment>
<feature type="transmembrane region" description="Helical" evidence="2">
    <location>
        <begin position="205"/>
        <end position="227"/>
    </location>
</feature>
<keyword evidence="2" id="KW-0472">Membrane</keyword>
<gene>
    <name evidence="3" type="ORF">TRFO_01202</name>
</gene>
<evidence type="ECO:0000313" key="4">
    <source>
        <dbReference type="Proteomes" id="UP000179807"/>
    </source>
</evidence>